<feature type="compositionally biased region" description="Basic and acidic residues" evidence="1">
    <location>
        <begin position="121"/>
        <end position="143"/>
    </location>
</feature>
<reference evidence="2" key="1">
    <citation type="submission" date="2022-08" db="EMBL/GenBank/DDBJ databases">
        <title>Genome sequencing of akame (Lates japonicus).</title>
        <authorList>
            <person name="Hashiguchi Y."/>
            <person name="Takahashi H."/>
        </authorList>
    </citation>
    <scope>NUCLEOTIDE SEQUENCE</scope>
    <source>
        <strain evidence="2">Kochi</strain>
    </source>
</reference>
<sequence length="168" mass="19515">MKGHHNERPDDNRKRFHKSSAGPSTSGCSSKTQSCVSPRVKRKMAHGEDSDIDHDNRPERERKRARKCDAGTSTRSVRRNNPADDHHHSARPSSCTQTESQTRSGLKRKAADDEDLRPRKRTSDPRSDDDRQSVVHLEEERRGARYIRKRRTANHRQDQRTHGRSRRH</sequence>
<accession>A0AAD3MQH0</accession>
<feature type="compositionally biased region" description="Basic and acidic residues" evidence="1">
    <location>
        <begin position="45"/>
        <end position="62"/>
    </location>
</feature>
<keyword evidence="2" id="KW-0238">DNA-binding</keyword>
<evidence type="ECO:0000313" key="3">
    <source>
        <dbReference type="Proteomes" id="UP001279410"/>
    </source>
</evidence>
<feature type="region of interest" description="Disordered" evidence="1">
    <location>
        <begin position="1"/>
        <end position="168"/>
    </location>
</feature>
<dbReference type="Proteomes" id="UP001279410">
    <property type="component" value="Unassembled WGS sequence"/>
</dbReference>
<gene>
    <name evidence="2" type="ORF">AKAME5_001007400</name>
</gene>
<proteinExistence type="predicted"/>
<keyword evidence="2" id="KW-0808">Transferase</keyword>
<dbReference type="GO" id="GO:0003677">
    <property type="term" value="F:DNA binding"/>
    <property type="evidence" value="ECO:0007669"/>
    <property type="project" value="UniProtKB-KW"/>
</dbReference>
<dbReference type="EMBL" id="BRZM01000031">
    <property type="protein sequence ID" value="GLD57909.1"/>
    <property type="molecule type" value="Genomic_DNA"/>
</dbReference>
<organism evidence="2 3">
    <name type="scientific">Lates japonicus</name>
    <name type="common">Japanese lates</name>
    <dbReference type="NCBI Taxonomy" id="270547"/>
    <lineage>
        <taxon>Eukaryota</taxon>
        <taxon>Metazoa</taxon>
        <taxon>Chordata</taxon>
        <taxon>Craniata</taxon>
        <taxon>Vertebrata</taxon>
        <taxon>Euteleostomi</taxon>
        <taxon>Actinopterygii</taxon>
        <taxon>Neopterygii</taxon>
        <taxon>Teleostei</taxon>
        <taxon>Neoteleostei</taxon>
        <taxon>Acanthomorphata</taxon>
        <taxon>Carangaria</taxon>
        <taxon>Carangaria incertae sedis</taxon>
        <taxon>Centropomidae</taxon>
        <taxon>Lates</taxon>
    </lineage>
</organism>
<feature type="compositionally biased region" description="Polar residues" evidence="1">
    <location>
        <begin position="91"/>
        <end position="104"/>
    </location>
</feature>
<keyword evidence="3" id="KW-1185">Reference proteome</keyword>
<comment type="caution">
    <text evidence="2">The sequence shown here is derived from an EMBL/GenBank/DDBJ whole genome shotgun (WGS) entry which is preliminary data.</text>
</comment>
<dbReference type="GO" id="GO:0016301">
    <property type="term" value="F:kinase activity"/>
    <property type="evidence" value="ECO:0007669"/>
    <property type="project" value="UniProtKB-KW"/>
</dbReference>
<feature type="compositionally biased region" description="Basic and acidic residues" evidence="1">
    <location>
        <begin position="1"/>
        <end position="13"/>
    </location>
</feature>
<keyword evidence="2" id="KW-0418">Kinase</keyword>
<protein>
    <submittedName>
        <fullName evidence="2">Homeodomain-interacting protein kinase 3-like protein</fullName>
    </submittedName>
</protein>
<feature type="compositionally biased region" description="Basic residues" evidence="1">
    <location>
        <begin position="144"/>
        <end position="154"/>
    </location>
</feature>
<feature type="compositionally biased region" description="Low complexity" evidence="1">
    <location>
        <begin position="19"/>
        <end position="30"/>
    </location>
</feature>
<dbReference type="AlphaFoldDB" id="A0AAD3MQH0"/>
<evidence type="ECO:0000256" key="1">
    <source>
        <dbReference type="SAM" id="MobiDB-lite"/>
    </source>
</evidence>
<name>A0AAD3MQH0_LATJO</name>
<evidence type="ECO:0000313" key="2">
    <source>
        <dbReference type="EMBL" id="GLD57909.1"/>
    </source>
</evidence>
<keyword evidence="2" id="KW-0371">Homeobox</keyword>